<sequence>MEAMACSDGLYLARQLGAMKLSLETGCLELVKLWKSLDEQRSEINVVLQEIRMLSRSFDEFTYANRTCNKVVHMCAKQVTGEETLEECMYIFLSPLQIMTSIGMRLRGYEPDYCCLVDWNGLHKVRSPRLVYTNRKIAPRSVPFALNSTSGAIPELRTLEIVVIYAQAHHGCIYDVLRNPHNLVKTVS</sequence>
<organism evidence="2 3">
    <name type="scientific">Eragrostis curvula</name>
    <name type="common">weeping love grass</name>
    <dbReference type="NCBI Taxonomy" id="38414"/>
    <lineage>
        <taxon>Eukaryota</taxon>
        <taxon>Viridiplantae</taxon>
        <taxon>Streptophyta</taxon>
        <taxon>Embryophyta</taxon>
        <taxon>Tracheophyta</taxon>
        <taxon>Spermatophyta</taxon>
        <taxon>Magnoliopsida</taxon>
        <taxon>Liliopsida</taxon>
        <taxon>Poales</taxon>
        <taxon>Poaceae</taxon>
        <taxon>PACMAD clade</taxon>
        <taxon>Chloridoideae</taxon>
        <taxon>Eragrostideae</taxon>
        <taxon>Eragrostidinae</taxon>
        <taxon>Eragrostis</taxon>
    </lineage>
</organism>
<accession>A0A5J9SX60</accession>
<keyword evidence="3" id="KW-1185">Reference proteome</keyword>
<dbReference type="InterPro" id="IPR044730">
    <property type="entry name" value="RNase_H-like_dom_plant"/>
</dbReference>
<comment type="caution">
    <text evidence="2">The sequence shown here is derived from an EMBL/GenBank/DDBJ whole genome shotgun (WGS) entry which is preliminary data.</text>
</comment>
<dbReference type="InterPro" id="IPR002156">
    <property type="entry name" value="RNaseH_domain"/>
</dbReference>
<dbReference type="EMBL" id="RWGY01000165">
    <property type="protein sequence ID" value="TVU03579.1"/>
    <property type="molecule type" value="Genomic_DNA"/>
</dbReference>
<dbReference type="AlphaFoldDB" id="A0A5J9SX60"/>
<protein>
    <recommendedName>
        <fullName evidence="1">RNase H type-1 domain-containing protein</fullName>
    </recommendedName>
</protein>
<evidence type="ECO:0000259" key="1">
    <source>
        <dbReference type="Pfam" id="PF13456"/>
    </source>
</evidence>
<dbReference type="OrthoDB" id="694800at2759"/>
<dbReference type="CDD" id="cd06222">
    <property type="entry name" value="RNase_H_like"/>
    <property type="match status" value="1"/>
</dbReference>
<dbReference type="GO" id="GO:0003676">
    <property type="term" value="F:nucleic acid binding"/>
    <property type="evidence" value="ECO:0007669"/>
    <property type="project" value="InterPro"/>
</dbReference>
<feature type="non-terminal residue" evidence="2">
    <location>
        <position position="1"/>
    </location>
</feature>
<dbReference type="GO" id="GO:0004523">
    <property type="term" value="F:RNA-DNA hybrid ribonuclease activity"/>
    <property type="evidence" value="ECO:0007669"/>
    <property type="project" value="InterPro"/>
</dbReference>
<name>A0A5J9SX60_9POAL</name>
<evidence type="ECO:0000313" key="3">
    <source>
        <dbReference type="Proteomes" id="UP000324897"/>
    </source>
</evidence>
<evidence type="ECO:0000313" key="2">
    <source>
        <dbReference type="EMBL" id="TVU03579.1"/>
    </source>
</evidence>
<feature type="domain" description="RNase H type-1" evidence="1">
    <location>
        <begin position="2"/>
        <end position="78"/>
    </location>
</feature>
<dbReference type="Pfam" id="PF13456">
    <property type="entry name" value="RVT_3"/>
    <property type="match status" value="1"/>
</dbReference>
<proteinExistence type="predicted"/>
<gene>
    <name evidence="2" type="ORF">EJB05_50896</name>
</gene>
<dbReference type="Gramene" id="TVU03579">
    <property type="protein sequence ID" value="TVU03579"/>
    <property type="gene ID" value="EJB05_50896"/>
</dbReference>
<dbReference type="Proteomes" id="UP000324897">
    <property type="component" value="Unassembled WGS sequence"/>
</dbReference>
<reference evidence="2 3" key="1">
    <citation type="journal article" date="2019" name="Sci. Rep.">
        <title>A high-quality genome of Eragrostis curvula grass provides insights into Poaceae evolution and supports new strategies to enhance forage quality.</title>
        <authorList>
            <person name="Carballo J."/>
            <person name="Santos B.A.C.M."/>
            <person name="Zappacosta D."/>
            <person name="Garbus I."/>
            <person name="Selva J.P."/>
            <person name="Gallo C.A."/>
            <person name="Diaz A."/>
            <person name="Albertini E."/>
            <person name="Caccamo M."/>
            <person name="Echenique V."/>
        </authorList>
    </citation>
    <scope>NUCLEOTIDE SEQUENCE [LARGE SCALE GENOMIC DNA]</scope>
    <source>
        <strain evidence="3">cv. Victoria</strain>
        <tissue evidence="2">Leaf</tissue>
    </source>
</reference>